<feature type="coiled-coil region" evidence="1">
    <location>
        <begin position="68"/>
        <end position="102"/>
    </location>
</feature>
<evidence type="ECO:0000256" key="1">
    <source>
        <dbReference type="SAM" id="Coils"/>
    </source>
</evidence>
<name>A0A0K2B1U1_STRA7</name>
<dbReference type="KEGG" id="samb:SAM23877_6128"/>
<protein>
    <submittedName>
        <fullName evidence="2">Uncharacterized protein</fullName>
    </submittedName>
</protein>
<evidence type="ECO:0000313" key="3">
    <source>
        <dbReference type="Proteomes" id="UP000061018"/>
    </source>
</evidence>
<dbReference type="AlphaFoldDB" id="A0A0K2B1U1"/>
<keyword evidence="1" id="KW-0175">Coiled coil</keyword>
<sequence length="179" mass="20619">MSGTKSTYLGHETTLTEYTDPVRVELTTMGRGPVAMEENSSGQRWTFDIPGMSWYALRGHIRDTDPVRAELEKSLDDARSTIERLSDDRDHWEQEAESRQKEADLWKSLAARQDNTAPLRTELDSVKRERDYWHGRFEGAQANAEYVREQYGRPDEVDELKAVIVSQAREIARLKGESE</sequence>
<proteinExistence type="predicted"/>
<evidence type="ECO:0000313" key="2">
    <source>
        <dbReference type="EMBL" id="AKZ59173.1"/>
    </source>
</evidence>
<reference evidence="3" key="1">
    <citation type="journal article" date="2015" name="J. Biotechnol.">
        <title>Complete genome sequence of Streptomyces ambofaciens ATCC 23877, the spiramycin producer.</title>
        <authorList>
            <person name="Thibessard A."/>
            <person name="Haas D."/>
            <person name="Gerbaud C."/>
            <person name="Aigle B."/>
            <person name="Lautru S."/>
            <person name="Pernodet J.L."/>
            <person name="Leblond P."/>
        </authorList>
    </citation>
    <scope>NUCLEOTIDE SEQUENCE [LARGE SCALE GENOMIC DNA]</scope>
    <source>
        <strain evidence="3">ATCC 23877 / 3486 / DSM 40053 / JCM 4204 / NBRC 12836 / NRRL B-2516</strain>
    </source>
</reference>
<accession>A0A0K2B1U1</accession>
<dbReference type="EMBL" id="CP012382">
    <property type="protein sequence ID" value="AKZ59173.1"/>
    <property type="molecule type" value="Genomic_DNA"/>
</dbReference>
<dbReference type="Proteomes" id="UP000061018">
    <property type="component" value="Chromosome"/>
</dbReference>
<organism evidence="2 3">
    <name type="scientific">Streptomyces ambofaciens (strain ATCC 23877 / 3486 / DSM 40053 / JCM 4204 / NBRC 12836 / NRRL B-2516)</name>
    <dbReference type="NCBI Taxonomy" id="278992"/>
    <lineage>
        <taxon>Bacteria</taxon>
        <taxon>Bacillati</taxon>
        <taxon>Actinomycetota</taxon>
        <taxon>Actinomycetes</taxon>
        <taxon>Kitasatosporales</taxon>
        <taxon>Streptomycetaceae</taxon>
        <taxon>Streptomyces</taxon>
    </lineage>
</organism>
<dbReference type="RefSeq" id="WP_053139453.1">
    <property type="nucleotide sequence ID" value="NZ_CP012382.1"/>
</dbReference>
<gene>
    <name evidence="2" type="ORF">SAM23877_6128</name>
</gene>